<reference evidence="2" key="1">
    <citation type="submission" date="2017-02" db="EMBL/GenBank/DDBJ databases">
        <authorList>
            <person name="Rodrigo-Torres L."/>
            <person name="Arahal R.D."/>
            <person name="Lucena T."/>
        </authorList>
    </citation>
    <scope>NUCLEOTIDE SEQUENCE [LARGE SCALE GENOMIC DNA]</scope>
    <source>
        <strain evidence="2">CECT 7878</strain>
    </source>
</reference>
<evidence type="ECO:0000313" key="2">
    <source>
        <dbReference type="Proteomes" id="UP000188276"/>
    </source>
</evidence>
<proteinExistence type="predicted"/>
<organism evidence="1 2">
    <name type="scientific">Vibrio ruber (strain DSM 16370 / JCM 11486 / BCRC 17186 / CECT 7878 / LMG 23124 / VR1)</name>
    <dbReference type="NCBI Taxonomy" id="1123498"/>
    <lineage>
        <taxon>Bacteria</taxon>
        <taxon>Pseudomonadati</taxon>
        <taxon>Pseudomonadota</taxon>
        <taxon>Gammaproteobacteria</taxon>
        <taxon>Vibrionales</taxon>
        <taxon>Vibrionaceae</taxon>
        <taxon>Vibrio</taxon>
    </lineage>
</organism>
<sequence>MSVNTSILSAIKSLSPASVVFNLLYKMYKQVGAQEDADEIYKNTIVILEELLQRGYRFESPEIQAVVNILRDLPAMGAKRANFERIYLQDEYTLRRLPHDPRKLHAQGCWH</sequence>
<dbReference type="Proteomes" id="UP000188276">
    <property type="component" value="Unassembled WGS sequence"/>
</dbReference>
<accession>A0A1R4LNM1</accession>
<dbReference type="STRING" id="1123498.VR7878_02631"/>
<name>A0A1R4LNM1_VIBR1</name>
<gene>
    <name evidence="1" type="ORF">VR7878_02631</name>
</gene>
<dbReference type="AlphaFoldDB" id="A0A1R4LNM1"/>
<keyword evidence="2" id="KW-1185">Reference proteome</keyword>
<dbReference type="EMBL" id="FULE01000034">
    <property type="protein sequence ID" value="SJN58058.1"/>
    <property type="molecule type" value="Genomic_DNA"/>
</dbReference>
<protein>
    <submittedName>
        <fullName evidence="1">Uncharacterized protein</fullName>
    </submittedName>
</protein>
<evidence type="ECO:0000313" key="1">
    <source>
        <dbReference type="EMBL" id="SJN58058.1"/>
    </source>
</evidence>